<evidence type="ECO:0000256" key="3">
    <source>
        <dbReference type="ARBA" id="ARBA00022692"/>
    </source>
</evidence>
<comment type="similarity">
    <text evidence="2">Belongs to the PC-esterase family. TBL subfamily.</text>
</comment>
<organism evidence="10 11">
    <name type="scientific">Ziziphus jujuba var. spinosa</name>
    <dbReference type="NCBI Taxonomy" id="714518"/>
    <lineage>
        <taxon>Eukaryota</taxon>
        <taxon>Viridiplantae</taxon>
        <taxon>Streptophyta</taxon>
        <taxon>Embryophyta</taxon>
        <taxon>Tracheophyta</taxon>
        <taxon>Spermatophyta</taxon>
        <taxon>Magnoliopsida</taxon>
        <taxon>eudicotyledons</taxon>
        <taxon>Gunneridae</taxon>
        <taxon>Pentapetalae</taxon>
        <taxon>rosids</taxon>
        <taxon>fabids</taxon>
        <taxon>Rosales</taxon>
        <taxon>Rhamnaceae</taxon>
        <taxon>Paliureae</taxon>
        <taxon>Ziziphus</taxon>
    </lineage>
</organism>
<keyword evidence="3 7" id="KW-0812">Transmembrane</keyword>
<dbReference type="EMBL" id="JAEACU010000004">
    <property type="protein sequence ID" value="KAH7532846.1"/>
    <property type="molecule type" value="Genomic_DNA"/>
</dbReference>
<feature type="domain" description="Trichome birefringence-like C-terminal" evidence="8">
    <location>
        <begin position="134"/>
        <end position="433"/>
    </location>
</feature>
<proteinExistence type="inferred from homology"/>
<evidence type="ECO:0000256" key="2">
    <source>
        <dbReference type="ARBA" id="ARBA00007727"/>
    </source>
</evidence>
<evidence type="ECO:0000256" key="7">
    <source>
        <dbReference type="SAM" id="Phobius"/>
    </source>
</evidence>
<protein>
    <recommendedName>
        <fullName evidence="12">Protein trichome birefringence-like 19</fullName>
    </recommendedName>
</protein>
<reference evidence="10" key="1">
    <citation type="journal article" date="2021" name="Front. Plant Sci.">
        <title>Chromosome-Scale Genome Assembly for Chinese Sour Jujube and Insights Into Its Genome Evolution and Domestication Signature.</title>
        <authorList>
            <person name="Shen L.-Y."/>
            <person name="Luo H."/>
            <person name="Wang X.-L."/>
            <person name="Wang X.-M."/>
            <person name="Qiu X.-J."/>
            <person name="Liu H."/>
            <person name="Zhou S.-S."/>
            <person name="Jia K.-H."/>
            <person name="Nie S."/>
            <person name="Bao Y.-T."/>
            <person name="Zhang R.-G."/>
            <person name="Yun Q.-Z."/>
            <person name="Chai Y.-H."/>
            <person name="Lu J.-Y."/>
            <person name="Li Y."/>
            <person name="Zhao S.-W."/>
            <person name="Mao J.-F."/>
            <person name="Jia S.-G."/>
            <person name="Mao Y.-M."/>
        </authorList>
    </citation>
    <scope>NUCLEOTIDE SEQUENCE</scope>
    <source>
        <strain evidence="10">AT0</strain>
        <tissue evidence="10">Leaf</tissue>
    </source>
</reference>
<dbReference type="InterPro" id="IPR025846">
    <property type="entry name" value="TBL_N"/>
</dbReference>
<accession>A0A978VIC7</accession>
<gene>
    <name evidence="10" type="ORF">FEM48_Zijuj04G0065900</name>
</gene>
<keyword evidence="6 7" id="KW-0472">Membrane</keyword>
<evidence type="ECO:0000313" key="10">
    <source>
        <dbReference type="EMBL" id="KAH7532846.1"/>
    </source>
</evidence>
<sequence length="452" mass="52106">MKFQAIELPGVKFTGPKILLLALASLFFIAIPLYLNYSSASPLLSSPQSDITSSGLIGIEPKGENNTSTTTLKGIEPKGKVCDIFRGNWVPYPNGTYYTNTSCNLIIDQQNCMKFGRSDTEFLKWRWKPDDCELPFFDAVQFLEIVRGKSLAFVGDSVGRNQMHSLLCLLNSVAYPEDISHHYYSYTSYNFKRYLYKDYNFTVGTLWSPFLVKAKEADPKIYSNSKDLMNLYLDEADEAWATEVENFDYVIVSGGHWFFRPVIYYENGEIVGCSRCQHDNITDLTVFYGHKKAFRTFFRTLEELENYKGVTFLRTFSPAHFENLSWKEGGQCPRTRPYSKEEKKLDGFILEMKLNQVGVLREAEKKAIRKEKKKKKNKKDLELRVLDLTEAMLLRPDGHPNFYGYSPTRNMSIADCVHWCLPGPIDTWNEFLLYVLKTPQITHLHLHGKAIE</sequence>
<dbReference type="InterPro" id="IPR029962">
    <property type="entry name" value="TBL"/>
</dbReference>
<dbReference type="Proteomes" id="UP000813462">
    <property type="component" value="Unassembled WGS sequence"/>
</dbReference>
<dbReference type="InterPro" id="IPR026057">
    <property type="entry name" value="TBL_C"/>
</dbReference>
<dbReference type="Pfam" id="PF14416">
    <property type="entry name" value="PMR5N"/>
    <property type="match status" value="1"/>
</dbReference>
<dbReference type="PANTHER" id="PTHR32285">
    <property type="entry name" value="PROTEIN TRICHOME BIREFRINGENCE-LIKE 9-RELATED"/>
    <property type="match status" value="1"/>
</dbReference>
<dbReference type="GO" id="GO:0016413">
    <property type="term" value="F:O-acetyltransferase activity"/>
    <property type="evidence" value="ECO:0007669"/>
    <property type="project" value="InterPro"/>
</dbReference>
<feature type="domain" description="Trichome birefringence-like N-terminal" evidence="9">
    <location>
        <begin position="81"/>
        <end position="133"/>
    </location>
</feature>
<dbReference type="Pfam" id="PF13839">
    <property type="entry name" value="PC-Esterase"/>
    <property type="match status" value="1"/>
</dbReference>
<name>A0A978VIC7_ZIZJJ</name>
<dbReference type="AlphaFoldDB" id="A0A978VIC7"/>
<evidence type="ECO:0008006" key="12">
    <source>
        <dbReference type="Google" id="ProtNLM"/>
    </source>
</evidence>
<dbReference type="PANTHER" id="PTHR32285:SF13">
    <property type="entry name" value="TRICHOME BIREFRINGENCE-LIKE N-TERMINAL DOMAIN-CONTAINING PROTEIN"/>
    <property type="match status" value="1"/>
</dbReference>
<dbReference type="GO" id="GO:0005794">
    <property type="term" value="C:Golgi apparatus"/>
    <property type="evidence" value="ECO:0007669"/>
    <property type="project" value="TreeGrafter"/>
</dbReference>
<evidence type="ECO:0000313" key="11">
    <source>
        <dbReference type="Proteomes" id="UP000813462"/>
    </source>
</evidence>
<keyword evidence="4" id="KW-0735">Signal-anchor</keyword>
<evidence type="ECO:0000259" key="9">
    <source>
        <dbReference type="Pfam" id="PF14416"/>
    </source>
</evidence>
<keyword evidence="5 7" id="KW-1133">Transmembrane helix</keyword>
<dbReference type="OrthoDB" id="630188at2759"/>
<evidence type="ECO:0000256" key="6">
    <source>
        <dbReference type="ARBA" id="ARBA00023136"/>
    </source>
</evidence>
<evidence type="ECO:0000256" key="4">
    <source>
        <dbReference type="ARBA" id="ARBA00022968"/>
    </source>
</evidence>
<feature type="transmembrane region" description="Helical" evidence="7">
    <location>
        <begin position="18"/>
        <end position="37"/>
    </location>
</feature>
<comment type="subcellular location">
    <subcellularLocation>
        <location evidence="1">Membrane</location>
        <topology evidence="1">Single-pass membrane protein</topology>
    </subcellularLocation>
</comment>
<dbReference type="GO" id="GO:0016020">
    <property type="term" value="C:membrane"/>
    <property type="evidence" value="ECO:0007669"/>
    <property type="project" value="UniProtKB-SubCell"/>
</dbReference>
<comment type="caution">
    <text evidence="10">The sequence shown here is derived from an EMBL/GenBank/DDBJ whole genome shotgun (WGS) entry which is preliminary data.</text>
</comment>
<evidence type="ECO:0000259" key="8">
    <source>
        <dbReference type="Pfam" id="PF13839"/>
    </source>
</evidence>
<evidence type="ECO:0000256" key="1">
    <source>
        <dbReference type="ARBA" id="ARBA00004167"/>
    </source>
</evidence>
<evidence type="ECO:0000256" key="5">
    <source>
        <dbReference type="ARBA" id="ARBA00022989"/>
    </source>
</evidence>